<name>D7EHQ0_TRICA</name>
<feature type="region of interest" description="Disordered" evidence="1">
    <location>
        <begin position="453"/>
        <end position="498"/>
    </location>
</feature>
<organism evidence="3 4">
    <name type="scientific">Tribolium castaneum</name>
    <name type="common">Red flour beetle</name>
    <dbReference type="NCBI Taxonomy" id="7070"/>
    <lineage>
        <taxon>Eukaryota</taxon>
        <taxon>Metazoa</taxon>
        <taxon>Ecdysozoa</taxon>
        <taxon>Arthropoda</taxon>
        <taxon>Hexapoda</taxon>
        <taxon>Insecta</taxon>
        <taxon>Pterygota</taxon>
        <taxon>Neoptera</taxon>
        <taxon>Endopterygota</taxon>
        <taxon>Coleoptera</taxon>
        <taxon>Polyphaga</taxon>
        <taxon>Cucujiformia</taxon>
        <taxon>Tenebrionidae</taxon>
        <taxon>Tenebrionidae incertae sedis</taxon>
        <taxon>Tribolium</taxon>
    </lineage>
</organism>
<accession>D7EHQ0</accession>
<keyword evidence="2" id="KW-0472">Membrane</keyword>
<dbReference type="AlphaFoldDB" id="D7EHQ0"/>
<feature type="region of interest" description="Disordered" evidence="1">
    <location>
        <begin position="96"/>
        <end position="155"/>
    </location>
</feature>
<gene>
    <name evidence="3" type="primary">AUGUSTUS-3.0.2_02287</name>
    <name evidence="3" type="ORF">TcasGA2_TC002287</name>
</gene>
<feature type="compositionally biased region" description="Basic and acidic residues" evidence="1">
    <location>
        <begin position="456"/>
        <end position="465"/>
    </location>
</feature>
<dbReference type="OrthoDB" id="8964374at2759"/>
<reference evidence="3 4" key="1">
    <citation type="journal article" date="2008" name="Nature">
        <title>The genome of the model beetle and pest Tribolium castaneum.</title>
        <authorList>
            <consortium name="Tribolium Genome Sequencing Consortium"/>
            <person name="Richards S."/>
            <person name="Gibbs R.A."/>
            <person name="Weinstock G.M."/>
            <person name="Brown S.J."/>
            <person name="Denell R."/>
            <person name="Beeman R.W."/>
            <person name="Gibbs R."/>
            <person name="Beeman R.W."/>
            <person name="Brown S.J."/>
            <person name="Bucher G."/>
            <person name="Friedrich M."/>
            <person name="Grimmelikhuijzen C.J."/>
            <person name="Klingler M."/>
            <person name="Lorenzen M."/>
            <person name="Richards S."/>
            <person name="Roth S."/>
            <person name="Schroder R."/>
            <person name="Tautz D."/>
            <person name="Zdobnov E.M."/>
            <person name="Muzny D."/>
            <person name="Gibbs R.A."/>
            <person name="Weinstock G.M."/>
            <person name="Attaway T."/>
            <person name="Bell S."/>
            <person name="Buhay C.J."/>
            <person name="Chandrabose M.N."/>
            <person name="Chavez D."/>
            <person name="Clerk-Blankenburg K.P."/>
            <person name="Cree A."/>
            <person name="Dao M."/>
            <person name="Davis C."/>
            <person name="Chacko J."/>
            <person name="Dinh H."/>
            <person name="Dugan-Rocha S."/>
            <person name="Fowler G."/>
            <person name="Garner T.T."/>
            <person name="Garnes J."/>
            <person name="Gnirke A."/>
            <person name="Hawes A."/>
            <person name="Hernandez J."/>
            <person name="Hines S."/>
            <person name="Holder M."/>
            <person name="Hume J."/>
            <person name="Jhangiani S.N."/>
            <person name="Joshi V."/>
            <person name="Khan Z.M."/>
            <person name="Jackson L."/>
            <person name="Kovar C."/>
            <person name="Kowis A."/>
            <person name="Lee S."/>
            <person name="Lewis L.R."/>
            <person name="Margolis J."/>
            <person name="Morgan M."/>
            <person name="Nazareth L.V."/>
            <person name="Nguyen N."/>
            <person name="Okwuonu G."/>
            <person name="Parker D."/>
            <person name="Richards S."/>
            <person name="Ruiz S.J."/>
            <person name="Santibanez J."/>
            <person name="Savard J."/>
            <person name="Scherer S.E."/>
            <person name="Schneider B."/>
            <person name="Sodergren E."/>
            <person name="Tautz D."/>
            <person name="Vattahil S."/>
            <person name="Villasana D."/>
            <person name="White C.S."/>
            <person name="Wright R."/>
            <person name="Park Y."/>
            <person name="Beeman R.W."/>
            <person name="Lord J."/>
            <person name="Oppert B."/>
            <person name="Lorenzen M."/>
            <person name="Brown S."/>
            <person name="Wang L."/>
            <person name="Savard J."/>
            <person name="Tautz D."/>
            <person name="Richards S."/>
            <person name="Weinstock G."/>
            <person name="Gibbs R.A."/>
            <person name="Liu Y."/>
            <person name="Worley K."/>
            <person name="Weinstock G."/>
            <person name="Elsik C.G."/>
            <person name="Reese J.T."/>
            <person name="Elhaik E."/>
            <person name="Landan G."/>
            <person name="Graur D."/>
            <person name="Arensburger P."/>
            <person name="Atkinson P."/>
            <person name="Beeman R.W."/>
            <person name="Beidler J."/>
            <person name="Brown S.J."/>
            <person name="Demuth J.P."/>
            <person name="Drury D.W."/>
            <person name="Du Y.Z."/>
            <person name="Fujiwara H."/>
            <person name="Lorenzen M."/>
            <person name="Maselli V."/>
            <person name="Osanai M."/>
            <person name="Park Y."/>
            <person name="Robertson H.M."/>
            <person name="Tu Z."/>
            <person name="Wang J.J."/>
            <person name="Wang S."/>
            <person name="Richards S."/>
            <person name="Song H."/>
            <person name="Zhang L."/>
            <person name="Sodergren E."/>
            <person name="Werner D."/>
            <person name="Stanke M."/>
            <person name="Morgenstern B."/>
            <person name="Solovyev V."/>
            <person name="Kosarev P."/>
            <person name="Brown G."/>
            <person name="Chen H.C."/>
            <person name="Ermolaeva O."/>
            <person name="Hlavina W."/>
            <person name="Kapustin Y."/>
            <person name="Kiryutin B."/>
            <person name="Kitts P."/>
            <person name="Maglott D."/>
            <person name="Pruitt K."/>
            <person name="Sapojnikov V."/>
            <person name="Souvorov A."/>
            <person name="Mackey A.J."/>
            <person name="Waterhouse R.M."/>
            <person name="Wyder S."/>
            <person name="Zdobnov E.M."/>
            <person name="Zdobnov E.M."/>
            <person name="Wyder S."/>
            <person name="Kriventseva E.V."/>
            <person name="Kadowaki T."/>
            <person name="Bork P."/>
            <person name="Aranda M."/>
            <person name="Bao R."/>
            <person name="Beermann A."/>
            <person name="Berns N."/>
            <person name="Bolognesi R."/>
            <person name="Bonneton F."/>
            <person name="Bopp D."/>
            <person name="Brown S.J."/>
            <person name="Bucher G."/>
            <person name="Butts T."/>
            <person name="Chaumot A."/>
            <person name="Denell R.E."/>
            <person name="Ferrier D.E."/>
            <person name="Friedrich M."/>
            <person name="Gordon C.M."/>
            <person name="Jindra M."/>
            <person name="Klingler M."/>
            <person name="Lan Q."/>
            <person name="Lattorff H.M."/>
            <person name="Laudet V."/>
            <person name="von Levetsow C."/>
            <person name="Liu Z."/>
            <person name="Lutz R."/>
            <person name="Lynch J.A."/>
            <person name="da Fonseca R.N."/>
            <person name="Posnien N."/>
            <person name="Reuter R."/>
            <person name="Roth S."/>
            <person name="Savard J."/>
            <person name="Schinko J.B."/>
            <person name="Schmitt C."/>
            <person name="Schoppmeier M."/>
            <person name="Schroder R."/>
            <person name="Shippy T.D."/>
            <person name="Simonnet F."/>
            <person name="Marques-Souza H."/>
            <person name="Tautz D."/>
            <person name="Tomoyasu Y."/>
            <person name="Trauner J."/>
            <person name="Van der Zee M."/>
            <person name="Vervoort M."/>
            <person name="Wittkopp N."/>
            <person name="Wimmer E.A."/>
            <person name="Yang X."/>
            <person name="Jones A.K."/>
            <person name="Sattelle D.B."/>
            <person name="Ebert P.R."/>
            <person name="Nelson D."/>
            <person name="Scott J.G."/>
            <person name="Beeman R.W."/>
            <person name="Muthukrishnan S."/>
            <person name="Kramer K.J."/>
            <person name="Arakane Y."/>
            <person name="Beeman R.W."/>
            <person name="Zhu Q."/>
            <person name="Hogenkamp D."/>
            <person name="Dixit R."/>
            <person name="Oppert B."/>
            <person name="Jiang H."/>
            <person name="Zou Z."/>
            <person name="Marshall J."/>
            <person name="Elpidina E."/>
            <person name="Vinokurov K."/>
            <person name="Oppert C."/>
            <person name="Zou Z."/>
            <person name="Evans J."/>
            <person name="Lu Z."/>
            <person name="Zhao P."/>
            <person name="Sumathipala N."/>
            <person name="Altincicek B."/>
            <person name="Vilcinskas A."/>
            <person name="Williams M."/>
            <person name="Hultmark D."/>
            <person name="Hetru C."/>
            <person name="Jiang H."/>
            <person name="Grimmelikhuijzen C.J."/>
            <person name="Hauser F."/>
            <person name="Cazzamali G."/>
            <person name="Williamson M."/>
            <person name="Park Y."/>
            <person name="Li B."/>
            <person name="Tanaka Y."/>
            <person name="Predel R."/>
            <person name="Neupert S."/>
            <person name="Schachtner J."/>
            <person name="Verleyen P."/>
            <person name="Raible F."/>
            <person name="Bork P."/>
            <person name="Friedrich M."/>
            <person name="Walden K.K."/>
            <person name="Robertson H.M."/>
            <person name="Angeli S."/>
            <person name="Foret S."/>
            <person name="Bucher G."/>
            <person name="Schuetz S."/>
            <person name="Maleszka R."/>
            <person name="Wimmer E.A."/>
            <person name="Beeman R.W."/>
            <person name="Lorenzen M."/>
            <person name="Tomoyasu Y."/>
            <person name="Miller S.C."/>
            <person name="Grossmann D."/>
            <person name="Bucher G."/>
        </authorList>
    </citation>
    <scope>NUCLEOTIDE SEQUENCE [LARGE SCALE GENOMIC DNA]</scope>
    <source>
        <strain evidence="3 4">Georgia GA2</strain>
    </source>
</reference>
<feature type="transmembrane region" description="Helical" evidence="2">
    <location>
        <begin position="43"/>
        <end position="68"/>
    </location>
</feature>
<protein>
    <submittedName>
        <fullName evidence="3">Uncharacterized protein</fullName>
    </submittedName>
</protein>
<dbReference type="OMA" id="RPPRMGP"/>
<keyword evidence="4" id="KW-1185">Reference proteome</keyword>
<sequence>MEKEPQPDSMATITIKPEYPPSEIYSSEPPPAYHRSNSSAVQVAKIIAVTVVLVSVVLGSFLLASAYITATASCRQLEQELELLNEAADRFQPPLSPEALVREDPQKQSSNDLETKESRSQENENKNKSVDSTSSESSEDSESDSSSSDNGESDEKTVLLKLPLHLDFDDLGALLEKSRKPKINCVVEKKRAEEIVDHKPKALNLPFGLNLTTDPRYERISGERIAIFCDSGNEQKQSPQEDDQVEETMLIQPVMIPIPQTHFPTHMAQQFAQRPPYPMETPMSPRVQQIREQNQLPPNQILHQIAQEVIAQKIMEMQRVREGQNQEMPQFNSESVAQKAPIPDEVLAQLNRFPNRDVIVTVSQEFDDGLQELNEGQADPQKGAKTNFQQMNAAPQQMHTVPPSQNQRAGPDMRAQPQLVMSEVQQAAPMEMLNVPPVVAEALQELKVYEQQRQNAQERNDRQMYERNPTAVPMRMMPPGLDSQTTASEEPRPHYVQPRSVRSVDALLPKVEKRVKRCSCDCAC</sequence>
<dbReference type="PhylomeDB" id="D7EHQ0"/>
<feature type="compositionally biased region" description="Basic and acidic residues" evidence="1">
    <location>
        <begin position="113"/>
        <end position="129"/>
    </location>
</feature>
<feature type="compositionally biased region" description="Polar residues" evidence="1">
    <location>
        <begin position="392"/>
        <end position="408"/>
    </location>
</feature>
<evidence type="ECO:0000256" key="2">
    <source>
        <dbReference type="SAM" id="Phobius"/>
    </source>
</evidence>
<dbReference type="KEGG" id="tca:658382"/>
<evidence type="ECO:0000256" key="1">
    <source>
        <dbReference type="SAM" id="MobiDB-lite"/>
    </source>
</evidence>
<dbReference type="InParanoid" id="D7EHQ0"/>
<feature type="region of interest" description="Disordered" evidence="1">
    <location>
        <begin position="392"/>
        <end position="414"/>
    </location>
</feature>
<keyword evidence="2" id="KW-0812">Transmembrane</keyword>
<dbReference type="HOGENOM" id="CLU_566621_0_0_1"/>
<dbReference type="eggNOG" id="ENOG502S660">
    <property type="taxonomic scope" value="Eukaryota"/>
</dbReference>
<keyword evidence="2" id="KW-1133">Transmembrane helix</keyword>
<feature type="region of interest" description="Disordered" evidence="1">
    <location>
        <begin position="1"/>
        <end position="35"/>
    </location>
</feature>
<proteinExistence type="predicted"/>
<reference evidence="3 4" key="2">
    <citation type="journal article" date="2010" name="Nucleic Acids Res.">
        <title>BeetleBase in 2010: revisions to provide comprehensive genomic information for Tribolium castaneum.</title>
        <authorList>
            <person name="Kim H.S."/>
            <person name="Murphy T."/>
            <person name="Xia J."/>
            <person name="Caragea D."/>
            <person name="Park Y."/>
            <person name="Beeman R.W."/>
            <person name="Lorenzen M.D."/>
            <person name="Butcher S."/>
            <person name="Manak J.R."/>
            <person name="Brown S.J."/>
        </authorList>
    </citation>
    <scope>NUCLEOTIDE SEQUENCE [LARGE SCALE GENOMIC DNA]</scope>
    <source>
        <strain evidence="3 4">Georgia GA2</strain>
    </source>
</reference>
<dbReference type="FunCoup" id="D7EHQ0">
    <property type="interactions" value="4"/>
</dbReference>
<evidence type="ECO:0000313" key="3">
    <source>
        <dbReference type="EMBL" id="EFA12140.1"/>
    </source>
</evidence>
<evidence type="ECO:0000313" key="4">
    <source>
        <dbReference type="Proteomes" id="UP000007266"/>
    </source>
</evidence>
<dbReference type="EMBL" id="KQ973114">
    <property type="protein sequence ID" value="EFA12140.1"/>
    <property type="molecule type" value="Genomic_DNA"/>
</dbReference>
<dbReference type="Proteomes" id="UP000007266">
    <property type="component" value="Unassembled WGS sequence"/>
</dbReference>